<feature type="signal peptide" evidence="1">
    <location>
        <begin position="1"/>
        <end position="18"/>
    </location>
</feature>
<accession>A0AAD3GZ14</accession>
<reference evidence="2 3" key="1">
    <citation type="journal article" date="2021" name="Sci. Rep.">
        <title>The genome of the diatom Chaetoceros tenuissimus carries an ancient integrated fragment of an extant virus.</title>
        <authorList>
            <person name="Hongo Y."/>
            <person name="Kimura K."/>
            <person name="Takaki Y."/>
            <person name="Yoshida Y."/>
            <person name="Baba S."/>
            <person name="Kobayashi G."/>
            <person name="Nagasaki K."/>
            <person name="Hano T."/>
            <person name="Tomaru Y."/>
        </authorList>
    </citation>
    <scope>NUCLEOTIDE SEQUENCE [LARGE SCALE GENOMIC DNA]</scope>
    <source>
        <strain evidence="2 3">NIES-3715</strain>
    </source>
</reference>
<dbReference type="AlphaFoldDB" id="A0AAD3GZ14"/>
<feature type="chain" id="PRO_5042211633" evidence="1">
    <location>
        <begin position="19"/>
        <end position="97"/>
    </location>
</feature>
<organism evidence="2 3">
    <name type="scientific">Chaetoceros tenuissimus</name>
    <dbReference type="NCBI Taxonomy" id="426638"/>
    <lineage>
        <taxon>Eukaryota</taxon>
        <taxon>Sar</taxon>
        <taxon>Stramenopiles</taxon>
        <taxon>Ochrophyta</taxon>
        <taxon>Bacillariophyta</taxon>
        <taxon>Coscinodiscophyceae</taxon>
        <taxon>Chaetocerotophycidae</taxon>
        <taxon>Chaetocerotales</taxon>
        <taxon>Chaetocerotaceae</taxon>
        <taxon>Chaetoceros</taxon>
    </lineage>
</organism>
<dbReference type="Proteomes" id="UP001054902">
    <property type="component" value="Unassembled WGS sequence"/>
</dbReference>
<keyword evidence="1" id="KW-0732">Signal</keyword>
<name>A0AAD3GZ14_9STRA</name>
<comment type="caution">
    <text evidence="2">The sequence shown here is derived from an EMBL/GenBank/DDBJ whole genome shotgun (WGS) entry which is preliminary data.</text>
</comment>
<evidence type="ECO:0000313" key="2">
    <source>
        <dbReference type="EMBL" id="GFH44043.1"/>
    </source>
</evidence>
<protein>
    <submittedName>
        <fullName evidence="2">Uncharacterized protein</fullName>
    </submittedName>
</protein>
<evidence type="ECO:0000256" key="1">
    <source>
        <dbReference type="SAM" id="SignalP"/>
    </source>
</evidence>
<gene>
    <name evidence="2" type="ORF">CTEN210_00517</name>
</gene>
<sequence>MEIRLMLLAIWFVKMGKCSVYDGKIAKVRGKDSYDIDFDDGDKKKAVPLQNIKAVNVDDIWLYTEDIAEYAIQNGLLETPGLEWAKKYCRNAEIVEI</sequence>
<dbReference type="Gene3D" id="2.30.30.140">
    <property type="match status" value="1"/>
</dbReference>
<dbReference type="EMBL" id="BLLK01000019">
    <property type="protein sequence ID" value="GFH44043.1"/>
    <property type="molecule type" value="Genomic_DNA"/>
</dbReference>
<keyword evidence="3" id="KW-1185">Reference proteome</keyword>
<proteinExistence type="predicted"/>
<evidence type="ECO:0000313" key="3">
    <source>
        <dbReference type="Proteomes" id="UP001054902"/>
    </source>
</evidence>